<dbReference type="AlphaFoldDB" id="A0A511KKU9"/>
<accession>A0A511KKU9</accession>
<reference evidence="2 3" key="1">
    <citation type="submission" date="2019-07" db="EMBL/GenBank/DDBJ databases">
        <title>Rhodotorula toruloides NBRC10032 genome sequencing.</title>
        <authorList>
            <person name="Shida Y."/>
            <person name="Takaku H."/>
            <person name="Ogasawara W."/>
            <person name="Mori K."/>
        </authorList>
    </citation>
    <scope>NUCLEOTIDE SEQUENCE [LARGE SCALE GENOMIC DNA]</scope>
    <source>
        <strain evidence="2 3">NBRC10032</strain>
    </source>
</reference>
<name>A0A511KKU9_RHOTO</name>
<dbReference type="InterPro" id="IPR039057">
    <property type="entry name" value="Spo22/ZIP4"/>
</dbReference>
<organism evidence="2 3">
    <name type="scientific">Rhodotorula toruloides</name>
    <name type="common">Yeast</name>
    <name type="synonym">Rhodosporidium toruloides</name>
    <dbReference type="NCBI Taxonomy" id="5286"/>
    <lineage>
        <taxon>Eukaryota</taxon>
        <taxon>Fungi</taxon>
        <taxon>Dikarya</taxon>
        <taxon>Basidiomycota</taxon>
        <taxon>Pucciniomycotina</taxon>
        <taxon>Microbotryomycetes</taxon>
        <taxon>Sporidiobolales</taxon>
        <taxon>Sporidiobolaceae</taxon>
        <taxon>Rhodotorula</taxon>
    </lineage>
</organism>
<proteinExistence type="predicted"/>
<keyword evidence="1" id="KW-0469">Meiosis</keyword>
<dbReference type="GO" id="GO:0090173">
    <property type="term" value="P:regulation of synaptonemal complex assembly"/>
    <property type="evidence" value="ECO:0007669"/>
    <property type="project" value="InterPro"/>
</dbReference>
<evidence type="ECO:0000313" key="3">
    <source>
        <dbReference type="Proteomes" id="UP000321518"/>
    </source>
</evidence>
<dbReference type="GO" id="GO:0051321">
    <property type="term" value="P:meiotic cell cycle"/>
    <property type="evidence" value="ECO:0007669"/>
    <property type="project" value="UniProtKB-KW"/>
</dbReference>
<evidence type="ECO:0000256" key="1">
    <source>
        <dbReference type="ARBA" id="ARBA00023254"/>
    </source>
</evidence>
<dbReference type="PANTHER" id="PTHR40375">
    <property type="entry name" value="SPORULATION-SPECIFIC PROTEIN 22"/>
    <property type="match status" value="1"/>
</dbReference>
<dbReference type="EMBL" id="BJWK01000011">
    <property type="protein sequence ID" value="GEM10565.1"/>
    <property type="molecule type" value="Genomic_DNA"/>
</dbReference>
<evidence type="ECO:0000313" key="2">
    <source>
        <dbReference type="EMBL" id="GEM10565.1"/>
    </source>
</evidence>
<comment type="caution">
    <text evidence="2">The sequence shown here is derived from an EMBL/GenBank/DDBJ whole genome shotgun (WGS) entry which is preliminary data.</text>
</comment>
<gene>
    <name evidence="2" type="ORF">Rt10032_c11g4582</name>
</gene>
<dbReference type="Pfam" id="PF08631">
    <property type="entry name" value="SPO22"/>
    <property type="match status" value="1"/>
</dbReference>
<dbReference type="InterPro" id="IPR013940">
    <property type="entry name" value="Spo22/ZIP4/TEX11"/>
</dbReference>
<dbReference type="OrthoDB" id="65716at2759"/>
<sequence>MHATARKRQKLGRSASNANLVEALSRLRAQTAFFAAPGTDSGQLQREVSTLNQRIAAFEDALVQAEAGEVDRLIGRGWKDELDGTGTLLWNKSTAFKHARDDGQNQRAKLAVVASLRHAGFRLIRLGALEPLTTEARLSHLSLATKTASAFLDASQTSKADKLLVDAAAIAADLDDAPAQDPASLSERAKALLAHYCCRIRSANASGVDTIACWVREKARDLVQQGNLPRRETEKFARVAYEVGAAAVACENGASGQDGSSAIDWLQCALSILERDGQDEASRALQLATLKTLAQAYLVATPSPEHWEKAEETIKQALDLEPSASLARRLVKLVIARNGSYAEISQAFLAAIKVVSQDRAEIRRYVHAPPALLALISARIDSLIATLEALPTSKRLLHFQLLRDAVEVLSTDASKAVANSLVISQILLASFVQAQDADKRQLAEMLETLDKNPADMPTYRLDSNDAFTCMTYVWRHGDKAAHDRRHPDAIDSFLLVQHAAFGSLETHVKAKVLRKAVVEMLTAKDSVRAQKVLQDPVLLEDVAKNHFLRFRAFLDEPTKALACLQAMTESADFSPKLIMWAHKIASEQDKQDLAAKILSKVGQVCSEGAVANGTDIDLMTLTRAIARKHIDALAKESPAEHEETVRALVKQLEAGYDLARSLAAQTDLAALRKDLAWFYKTAFNHCIEYGADWSSELSTAVFAVTANLIEFDLELAESSDPVLEGKLVACRLATFRQRVVSARKAKGEKRHGEYCQLLSEVDKLIEQLERCSTAQPEKANDLLAAAYAFKVEAHAEIGEWSSLVSLVDAAEASTSCLPVSVIKLVVDKATSTASTCPTAAMSKILRKTLAILYSRRDIVIADMALWLRLIVSVPLHRNDRDQAFAYVENAAQFIAKHQDDFPEEEANWMLATAWDEGLDLFASASPVAGDKWCSLGLKIARSLGGVGEHAGLESGFAKQMETNLAELKSRYGGSETGEGDGAIDMA</sequence>
<dbReference type="Proteomes" id="UP000321518">
    <property type="component" value="Unassembled WGS sequence"/>
</dbReference>
<dbReference type="PANTHER" id="PTHR40375:SF2">
    <property type="entry name" value="SPORULATION-SPECIFIC PROTEIN 22"/>
    <property type="match status" value="1"/>
</dbReference>
<protein>
    <submittedName>
        <fullName evidence="2">Meiosis specific protein SPO22</fullName>
    </submittedName>
</protein>